<feature type="transmembrane region" description="Helical" evidence="2">
    <location>
        <begin position="159"/>
        <end position="181"/>
    </location>
</feature>
<feature type="compositionally biased region" description="Gly residues" evidence="1">
    <location>
        <begin position="263"/>
        <end position="277"/>
    </location>
</feature>
<keyword evidence="2" id="KW-0472">Membrane</keyword>
<evidence type="ECO:0000256" key="2">
    <source>
        <dbReference type="SAM" id="Phobius"/>
    </source>
</evidence>
<protein>
    <recommendedName>
        <fullName evidence="5">Transmembrane 9 superfamily member</fullName>
    </recommendedName>
</protein>
<feature type="chain" id="PRO_5005192072" description="Transmembrane 9 superfamily member" evidence="3">
    <location>
        <begin position="21"/>
        <end position="296"/>
    </location>
</feature>
<reference evidence="4" key="1">
    <citation type="submission" date="2014-11" db="EMBL/GenBank/DDBJ databases">
        <authorList>
            <person name="Otto D Thomas"/>
            <person name="Naeem Raeece"/>
        </authorList>
    </citation>
    <scope>NUCLEOTIDE SEQUENCE</scope>
</reference>
<keyword evidence="3" id="KW-0732">Signal</keyword>
<evidence type="ECO:0000313" key="4">
    <source>
        <dbReference type="EMBL" id="CEM49123.1"/>
    </source>
</evidence>
<dbReference type="EMBL" id="CDMZ01004237">
    <property type="protein sequence ID" value="CEM49123.1"/>
    <property type="molecule type" value="Genomic_DNA"/>
</dbReference>
<feature type="signal peptide" evidence="3">
    <location>
        <begin position="1"/>
        <end position="20"/>
    </location>
</feature>
<evidence type="ECO:0000256" key="3">
    <source>
        <dbReference type="SAM" id="SignalP"/>
    </source>
</evidence>
<gene>
    <name evidence="4" type="ORF">Cvel_33060</name>
</gene>
<evidence type="ECO:0008006" key="5">
    <source>
        <dbReference type="Google" id="ProtNLM"/>
    </source>
</evidence>
<accession>A0A0G4HXC9</accession>
<organism evidence="4">
    <name type="scientific">Chromera velia CCMP2878</name>
    <dbReference type="NCBI Taxonomy" id="1169474"/>
    <lineage>
        <taxon>Eukaryota</taxon>
        <taxon>Sar</taxon>
        <taxon>Alveolata</taxon>
        <taxon>Colpodellida</taxon>
        <taxon>Chromeraceae</taxon>
        <taxon>Chromera</taxon>
    </lineage>
</organism>
<evidence type="ECO:0000256" key="1">
    <source>
        <dbReference type="SAM" id="MobiDB-lite"/>
    </source>
</evidence>
<dbReference type="AlphaFoldDB" id="A0A0G4HXC9"/>
<keyword evidence="2" id="KW-1133">Transmembrane helix</keyword>
<dbReference type="VEuPathDB" id="CryptoDB:Cvel_33060"/>
<keyword evidence="2" id="KW-0812">Transmembrane</keyword>
<sequence length="296" mass="32721">MTSLWLFGLLFGYLFKGFVVKPDQQIALETSLQEAAVIEDGPLALAFQEWSRRDERYRSLKGWFSCDAKCQRAKTEADRAFDEVRSLERERDSRLREGRASVGLWSTFGISEVKDNFWKALGKGNDFAKRMTMWDAMFMMFDRDDSGAVGFLLRLLFQFLANLTLGMISTLCYFGWGLYSLASEYGASFLGGLLFWLVFMVCGSAVVATYLGLIIGGGGAVGYFVVKQVTMASLEDGRGRRGRGARSRGTQPPPRMSDIHHGPGTGPGWGGASGESMGGARRRTSNPPGHAPSEFY</sequence>
<feature type="transmembrane region" description="Helical" evidence="2">
    <location>
        <begin position="193"/>
        <end position="226"/>
    </location>
</feature>
<name>A0A0G4HXC9_9ALVE</name>
<proteinExistence type="predicted"/>
<feature type="region of interest" description="Disordered" evidence="1">
    <location>
        <begin position="236"/>
        <end position="296"/>
    </location>
</feature>